<accession>A0ABW0MHG5</accession>
<dbReference type="InterPro" id="IPR004220">
    <property type="entry name" value="5-COMe_2-OHmuconate_Isoase"/>
</dbReference>
<dbReference type="CDD" id="cd00580">
    <property type="entry name" value="CHMI"/>
    <property type="match status" value="1"/>
</dbReference>
<dbReference type="PANTHER" id="PTHR37950">
    <property type="entry name" value="4-HYDROXYPHENYLACETATE CATABOLISM PROTEIN"/>
    <property type="match status" value="1"/>
</dbReference>
<dbReference type="InterPro" id="IPR014347">
    <property type="entry name" value="Tautomerase/MIF_sf"/>
</dbReference>
<comment type="caution">
    <text evidence="1">The sequence shown here is derived from an EMBL/GenBank/DDBJ whole genome shotgun (WGS) entry which is preliminary data.</text>
</comment>
<evidence type="ECO:0000313" key="2">
    <source>
        <dbReference type="Proteomes" id="UP001596045"/>
    </source>
</evidence>
<reference evidence="2" key="1">
    <citation type="journal article" date="2019" name="Int. J. Syst. Evol. Microbiol.">
        <title>The Global Catalogue of Microorganisms (GCM) 10K type strain sequencing project: providing services to taxonomists for standard genome sequencing and annotation.</title>
        <authorList>
            <consortium name="The Broad Institute Genomics Platform"/>
            <consortium name="The Broad Institute Genome Sequencing Center for Infectious Disease"/>
            <person name="Wu L."/>
            <person name="Ma J."/>
        </authorList>
    </citation>
    <scope>NUCLEOTIDE SEQUENCE [LARGE SCALE GENOMIC DNA]</scope>
    <source>
        <strain evidence="2">JCM 17066</strain>
    </source>
</reference>
<dbReference type="SUPFAM" id="SSF55331">
    <property type="entry name" value="Tautomerase/MIF"/>
    <property type="match status" value="1"/>
</dbReference>
<organism evidence="1 2">
    <name type="scientific">Paraherbaspirillum soli</name>
    <dbReference type="NCBI Taxonomy" id="631222"/>
    <lineage>
        <taxon>Bacteria</taxon>
        <taxon>Pseudomonadati</taxon>
        <taxon>Pseudomonadota</taxon>
        <taxon>Betaproteobacteria</taxon>
        <taxon>Burkholderiales</taxon>
        <taxon>Oxalobacteraceae</taxon>
        <taxon>Paraherbaspirillum</taxon>
    </lineage>
</organism>
<keyword evidence="2" id="KW-1185">Reference proteome</keyword>
<dbReference type="PANTHER" id="PTHR37950:SF1">
    <property type="entry name" value="4-HYDROXYPHENYLACETATE CATABOLISM PROTEIN"/>
    <property type="match status" value="1"/>
</dbReference>
<proteinExistence type="predicted"/>
<dbReference type="RefSeq" id="WP_379000360.1">
    <property type="nucleotide sequence ID" value="NZ_JBHSMT010000030.1"/>
</dbReference>
<name>A0ABW0MHG5_9BURK</name>
<dbReference type="Gene3D" id="3.30.429.10">
    <property type="entry name" value="Macrophage Migration Inhibitory Factor"/>
    <property type="match status" value="1"/>
</dbReference>
<dbReference type="Proteomes" id="UP001596045">
    <property type="component" value="Unassembled WGS sequence"/>
</dbReference>
<dbReference type="EMBL" id="JBHSMT010000030">
    <property type="protein sequence ID" value="MFC5476296.1"/>
    <property type="molecule type" value="Genomic_DNA"/>
</dbReference>
<gene>
    <name evidence="1" type="ORF">ACFPM8_20220</name>
</gene>
<evidence type="ECO:0000313" key="1">
    <source>
        <dbReference type="EMBL" id="MFC5476296.1"/>
    </source>
</evidence>
<protein>
    <submittedName>
        <fullName evidence="1">5-carboxymethyl-2-hydroxymuconate Delta-isomerase</fullName>
    </submittedName>
</protein>
<sequence length="134" mass="14424">MPHLTLEYSANLSADGDLQTLCAQLAACLIAQQADGKPVYPIGGVRVRAIAADYYCIADGAADAAFVHATLKIAAGRSEPVKRRTGDALFEVLKTHFAVLYQQMGLALSLEITEFSESSGSWKHNNLHARYSKA</sequence>
<dbReference type="Pfam" id="PF02962">
    <property type="entry name" value="CHMI"/>
    <property type="match status" value="1"/>
</dbReference>